<dbReference type="GO" id="GO:0008973">
    <property type="term" value="F:phosphopentomutase activity"/>
    <property type="evidence" value="ECO:0007669"/>
    <property type="project" value="TreeGrafter"/>
</dbReference>
<evidence type="ECO:0000313" key="20">
    <source>
        <dbReference type="Proteomes" id="UP000481872"/>
    </source>
</evidence>
<dbReference type="PRINTS" id="PR00509">
    <property type="entry name" value="PGMPMM"/>
</dbReference>
<dbReference type="Pfam" id="PF02880">
    <property type="entry name" value="PGM_PMM_III"/>
    <property type="match status" value="1"/>
</dbReference>
<comment type="pathway">
    <text evidence="4">Lipid metabolism.</text>
</comment>
<comment type="caution">
    <text evidence="19">The sequence shown here is derived from an EMBL/GenBank/DDBJ whole genome shotgun (WGS) entry which is preliminary data.</text>
</comment>
<evidence type="ECO:0000259" key="15">
    <source>
        <dbReference type="Pfam" id="PF00408"/>
    </source>
</evidence>
<reference evidence="19 20" key="1">
    <citation type="submission" date="2020-02" db="EMBL/GenBank/DDBJ databases">
        <title>Genome assembly of a novel Clostridium senegalense strain.</title>
        <authorList>
            <person name="Gupta T.B."/>
            <person name="Jauregui R."/>
            <person name="Maclean P."/>
            <person name="Nawarathana A."/>
            <person name="Brightwell G."/>
        </authorList>
    </citation>
    <scope>NUCLEOTIDE SEQUENCE [LARGE SCALE GENOMIC DNA]</scope>
    <source>
        <strain evidence="19 20">AGRFS4</strain>
    </source>
</reference>
<gene>
    <name evidence="19" type="ORF">G3M99_04075</name>
</gene>
<dbReference type="GO" id="GO:0000287">
    <property type="term" value="F:magnesium ion binding"/>
    <property type="evidence" value="ECO:0007669"/>
    <property type="project" value="InterPro"/>
</dbReference>
<dbReference type="Gene3D" id="3.30.310.50">
    <property type="entry name" value="Alpha-D-phosphohexomutase, C-terminal domain"/>
    <property type="match status" value="1"/>
</dbReference>
<feature type="domain" description="Alpha-D-phosphohexomutase alpha/beta/alpha" evidence="18">
    <location>
        <begin position="324"/>
        <end position="447"/>
    </location>
</feature>
<evidence type="ECO:0000256" key="8">
    <source>
        <dbReference type="ARBA" id="ARBA00022723"/>
    </source>
</evidence>
<evidence type="ECO:0000256" key="7">
    <source>
        <dbReference type="ARBA" id="ARBA00022553"/>
    </source>
</evidence>
<feature type="domain" description="Alpha-D-phosphohexomutase C-terminal" evidence="15">
    <location>
        <begin position="516"/>
        <end position="548"/>
    </location>
</feature>
<dbReference type="InterPro" id="IPR005843">
    <property type="entry name" value="A-D-PHexomutase_C"/>
</dbReference>
<evidence type="ECO:0000256" key="3">
    <source>
        <dbReference type="ARBA" id="ARBA00005164"/>
    </source>
</evidence>
<dbReference type="SUPFAM" id="SSF53738">
    <property type="entry name" value="Phosphoglucomutase, first 3 domains"/>
    <property type="match status" value="3"/>
</dbReference>
<dbReference type="InterPro" id="IPR036900">
    <property type="entry name" value="A-D-PHexomutase_C_sf"/>
</dbReference>
<dbReference type="Pfam" id="PF00408">
    <property type="entry name" value="PGM_PMM_IV"/>
    <property type="match status" value="1"/>
</dbReference>
<dbReference type="InterPro" id="IPR005846">
    <property type="entry name" value="A-D-PHexomutase_a/b/a-III"/>
</dbReference>
<dbReference type="EC" id="5.4.2.2" evidence="6"/>
<protein>
    <recommendedName>
        <fullName evidence="11">Phosphoglucomutase</fullName>
        <ecNumber evidence="6">5.4.2.2</ecNumber>
    </recommendedName>
    <alternativeName>
        <fullName evidence="13">Alpha-phosphoglucomutase</fullName>
    </alternativeName>
    <alternativeName>
        <fullName evidence="12">Glucose phosphomutase</fullName>
    </alternativeName>
</protein>
<name>A0A6M0H1J1_9CLOT</name>
<dbReference type="GO" id="GO:0005975">
    <property type="term" value="P:carbohydrate metabolic process"/>
    <property type="evidence" value="ECO:0007669"/>
    <property type="project" value="InterPro"/>
</dbReference>
<dbReference type="PROSITE" id="PS00710">
    <property type="entry name" value="PGM_PMM"/>
    <property type="match status" value="1"/>
</dbReference>
<evidence type="ECO:0000256" key="11">
    <source>
        <dbReference type="ARBA" id="ARBA00039995"/>
    </source>
</evidence>
<evidence type="ECO:0000256" key="6">
    <source>
        <dbReference type="ARBA" id="ARBA00012728"/>
    </source>
</evidence>
<comment type="cofactor">
    <cofactor evidence="2">
        <name>Mg(2+)</name>
        <dbReference type="ChEBI" id="CHEBI:18420"/>
    </cofactor>
</comment>
<evidence type="ECO:0000256" key="10">
    <source>
        <dbReference type="ARBA" id="ARBA00023235"/>
    </source>
</evidence>
<dbReference type="Pfam" id="PF02878">
    <property type="entry name" value="PGM_PMM_I"/>
    <property type="match status" value="1"/>
</dbReference>
<keyword evidence="9 14" id="KW-0460">Magnesium</keyword>
<keyword evidence="10" id="KW-0413">Isomerase</keyword>
<evidence type="ECO:0000256" key="4">
    <source>
        <dbReference type="ARBA" id="ARBA00005189"/>
    </source>
</evidence>
<evidence type="ECO:0000256" key="2">
    <source>
        <dbReference type="ARBA" id="ARBA00001946"/>
    </source>
</evidence>
<dbReference type="InterPro" id="IPR005845">
    <property type="entry name" value="A-D-PHexomutase_a/b/a-II"/>
</dbReference>
<dbReference type="GO" id="GO:0004614">
    <property type="term" value="F:phosphoglucomutase activity"/>
    <property type="evidence" value="ECO:0007669"/>
    <property type="project" value="UniProtKB-EC"/>
</dbReference>
<feature type="domain" description="Alpha-D-phosphohexomutase alpha/beta/alpha" evidence="16">
    <location>
        <begin position="43"/>
        <end position="175"/>
    </location>
</feature>
<evidence type="ECO:0000259" key="17">
    <source>
        <dbReference type="Pfam" id="PF02879"/>
    </source>
</evidence>
<comment type="catalytic activity">
    <reaction evidence="1">
        <text>alpha-D-glucose 1-phosphate = alpha-D-glucose 6-phosphate</text>
        <dbReference type="Rhea" id="RHEA:23536"/>
        <dbReference type="ChEBI" id="CHEBI:58225"/>
        <dbReference type="ChEBI" id="CHEBI:58601"/>
        <dbReference type="EC" id="5.4.2.2"/>
    </reaction>
</comment>
<accession>A0A6M0H1J1</accession>
<evidence type="ECO:0000259" key="18">
    <source>
        <dbReference type="Pfam" id="PF02880"/>
    </source>
</evidence>
<evidence type="ECO:0000256" key="13">
    <source>
        <dbReference type="ARBA" id="ARBA00041467"/>
    </source>
</evidence>
<dbReference type="CDD" id="cd05799">
    <property type="entry name" value="PGM2"/>
    <property type="match status" value="1"/>
</dbReference>
<evidence type="ECO:0000259" key="16">
    <source>
        <dbReference type="Pfam" id="PF02878"/>
    </source>
</evidence>
<organism evidence="19 20">
    <name type="scientific">Clostridium senegalense</name>
    <dbReference type="NCBI Taxonomy" id="1465809"/>
    <lineage>
        <taxon>Bacteria</taxon>
        <taxon>Bacillati</taxon>
        <taxon>Bacillota</taxon>
        <taxon>Clostridia</taxon>
        <taxon>Eubacteriales</taxon>
        <taxon>Clostridiaceae</taxon>
        <taxon>Clostridium</taxon>
    </lineage>
</organism>
<dbReference type="PANTHER" id="PTHR45745">
    <property type="entry name" value="PHOSPHOMANNOMUTASE 45A"/>
    <property type="match status" value="1"/>
</dbReference>
<feature type="domain" description="Alpha-D-phosphohexomutase alpha/beta/alpha" evidence="17">
    <location>
        <begin position="208"/>
        <end position="312"/>
    </location>
</feature>
<comment type="similarity">
    <text evidence="5 14">Belongs to the phosphohexose mutase family.</text>
</comment>
<comment type="pathway">
    <text evidence="3">Glycolipid metabolism; diglucosyl-diacylglycerol biosynthesis.</text>
</comment>
<dbReference type="InterPro" id="IPR016066">
    <property type="entry name" value="A-D-PHexomutase_CS"/>
</dbReference>
<dbReference type="SUPFAM" id="SSF55957">
    <property type="entry name" value="Phosphoglucomutase, C-terminal domain"/>
    <property type="match status" value="1"/>
</dbReference>
<dbReference type="InterPro" id="IPR005844">
    <property type="entry name" value="A-D-PHexomutase_a/b/a-I"/>
</dbReference>
<evidence type="ECO:0000256" key="12">
    <source>
        <dbReference type="ARBA" id="ARBA00041398"/>
    </source>
</evidence>
<keyword evidence="8 14" id="KW-0479">Metal-binding</keyword>
<dbReference type="Gene3D" id="3.40.120.10">
    <property type="entry name" value="Alpha-D-Glucose-1,6-Bisphosphate, subunit A, domain 3"/>
    <property type="match status" value="3"/>
</dbReference>
<keyword evidence="7" id="KW-0597">Phosphoprotein</keyword>
<dbReference type="Proteomes" id="UP000481872">
    <property type="component" value="Unassembled WGS sequence"/>
</dbReference>
<proteinExistence type="inferred from homology"/>
<dbReference type="Pfam" id="PF02879">
    <property type="entry name" value="PGM_PMM_II"/>
    <property type="match status" value="1"/>
</dbReference>
<dbReference type="GO" id="GO:0006166">
    <property type="term" value="P:purine ribonucleoside salvage"/>
    <property type="evidence" value="ECO:0007669"/>
    <property type="project" value="TreeGrafter"/>
</dbReference>
<dbReference type="RefSeq" id="WP_199869282.1">
    <property type="nucleotide sequence ID" value="NZ_JAAGPU010000004.1"/>
</dbReference>
<dbReference type="InterPro" id="IPR016055">
    <property type="entry name" value="A-D-PHexomutase_a/b/a-I/II/III"/>
</dbReference>
<evidence type="ECO:0000313" key="19">
    <source>
        <dbReference type="EMBL" id="NEU04044.1"/>
    </source>
</evidence>
<dbReference type="AlphaFoldDB" id="A0A6M0H1J1"/>
<evidence type="ECO:0000256" key="14">
    <source>
        <dbReference type="RuleBase" id="RU004326"/>
    </source>
</evidence>
<keyword evidence="20" id="KW-1185">Reference proteome</keyword>
<evidence type="ECO:0000256" key="5">
    <source>
        <dbReference type="ARBA" id="ARBA00010231"/>
    </source>
</evidence>
<dbReference type="EMBL" id="JAAGPU010000004">
    <property type="protein sequence ID" value="NEU04044.1"/>
    <property type="molecule type" value="Genomic_DNA"/>
</dbReference>
<dbReference type="PANTHER" id="PTHR45745:SF1">
    <property type="entry name" value="PHOSPHOGLUCOMUTASE 2B-RELATED"/>
    <property type="match status" value="1"/>
</dbReference>
<sequence length="571" mass="65608">MKNDYKRRYDSWMSCEVIDELSKKELINIDEDEIEDRFHKDLEFGTGGLRGIMGSGTNRLNKYTVSKATEGFSKYLIKKYKDPISVVIAYDSRNSSKEFARFAANVLASNGIKAYMFKELTPTPILSFAVRELKCNGGIVITASHNPKEYNGYKVYDDKGVQVTDNIAKNILKEISIVEGFKNIKGLCKTELEKEYLIEYIGDEFILKYLNKVKSILIRKDIIKKYGTNLNVVYTPLHGTGRKPIMLLMKDLNYTFQIVKEQEEPDGNFPTVPYPNPEQPEVFQLGIEIAKEKNADIILATDPDCDRIGVMAKDFTGDYKILTGNEVGVLLSYYILSSLTEKDKLLKNSIIVKTIVSTDMVKKFKNDFQFDVLEVLTGFKYIGELIEENKDKNFLLGFEESYGYLMGDFVRDKDAVIALSIICEMTLYYKLKGLTLHQQLKSIYEKYGYNKEKLLSFEFKGIKGKEKIESIIKNFKDEFYYIVKENNMEVKMLENYESGKREVVEDKTCEKLNLPKAKVLKFILKDGSWIVVRPSGTEPKIKFYLSTTGASEKDCIDKINELEKIINKIIN</sequence>
<evidence type="ECO:0000256" key="1">
    <source>
        <dbReference type="ARBA" id="ARBA00000443"/>
    </source>
</evidence>
<dbReference type="InterPro" id="IPR005841">
    <property type="entry name" value="Alpha-D-phosphohexomutase_SF"/>
</dbReference>
<evidence type="ECO:0000256" key="9">
    <source>
        <dbReference type="ARBA" id="ARBA00022842"/>
    </source>
</evidence>